<dbReference type="NCBIfam" id="TIGR03173">
    <property type="entry name" value="pbuX"/>
    <property type="match status" value="1"/>
</dbReference>
<dbReference type="NCBIfam" id="TIGR00801">
    <property type="entry name" value="ncs2"/>
    <property type="match status" value="1"/>
</dbReference>
<name>A0A9E2NXA2_9FUSO</name>
<keyword evidence="7 8" id="KW-0472">Membrane</keyword>
<reference evidence="9" key="1">
    <citation type="journal article" date="2021" name="PeerJ">
        <title>Extensive microbial diversity within the chicken gut microbiome revealed by metagenomics and culture.</title>
        <authorList>
            <person name="Gilroy R."/>
            <person name="Ravi A."/>
            <person name="Getino M."/>
            <person name="Pursley I."/>
            <person name="Horton D.L."/>
            <person name="Alikhan N.F."/>
            <person name="Baker D."/>
            <person name="Gharbi K."/>
            <person name="Hall N."/>
            <person name="Watson M."/>
            <person name="Adriaenssens E.M."/>
            <person name="Foster-Nyarko E."/>
            <person name="Jarju S."/>
            <person name="Secka A."/>
            <person name="Antonio M."/>
            <person name="Oren A."/>
            <person name="Chaudhuri R.R."/>
            <person name="La Ragione R."/>
            <person name="Hildebrand F."/>
            <person name="Pallen M.J."/>
        </authorList>
    </citation>
    <scope>NUCLEOTIDE SEQUENCE</scope>
    <source>
        <strain evidence="9">A6-441</strain>
    </source>
</reference>
<feature type="transmembrane region" description="Helical" evidence="8">
    <location>
        <begin position="357"/>
        <end position="375"/>
    </location>
</feature>
<dbReference type="AlphaFoldDB" id="A0A9E2NXA2"/>
<proteinExistence type="inferred from homology"/>
<organism evidence="9 10">
    <name type="scientific">Candidatus Fusobacterium pullicola</name>
    <dbReference type="NCBI Taxonomy" id="2838601"/>
    <lineage>
        <taxon>Bacteria</taxon>
        <taxon>Fusobacteriati</taxon>
        <taxon>Fusobacteriota</taxon>
        <taxon>Fusobacteriia</taxon>
        <taxon>Fusobacteriales</taxon>
        <taxon>Fusobacteriaceae</taxon>
        <taxon>Fusobacterium</taxon>
    </lineage>
</organism>
<evidence type="ECO:0000256" key="5">
    <source>
        <dbReference type="ARBA" id="ARBA00022692"/>
    </source>
</evidence>
<accession>A0A9E2NXA2</accession>
<reference evidence="9" key="2">
    <citation type="submission" date="2021-04" db="EMBL/GenBank/DDBJ databases">
        <authorList>
            <person name="Gilroy R."/>
        </authorList>
    </citation>
    <scope>NUCLEOTIDE SEQUENCE</scope>
    <source>
        <strain evidence="9">A6-441</strain>
    </source>
</reference>
<dbReference type="InterPro" id="IPR006043">
    <property type="entry name" value="NCS2"/>
</dbReference>
<evidence type="ECO:0000313" key="10">
    <source>
        <dbReference type="Proteomes" id="UP000724657"/>
    </source>
</evidence>
<keyword evidence="6 8" id="KW-1133">Transmembrane helix</keyword>
<dbReference type="PROSITE" id="PS01116">
    <property type="entry name" value="XANTH_URACIL_PERMASE"/>
    <property type="match status" value="1"/>
</dbReference>
<dbReference type="GO" id="GO:0005886">
    <property type="term" value="C:plasma membrane"/>
    <property type="evidence" value="ECO:0007669"/>
    <property type="project" value="UniProtKB-SubCell"/>
</dbReference>
<feature type="transmembrane region" description="Helical" evidence="8">
    <location>
        <begin position="243"/>
        <end position="262"/>
    </location>
</feature>
<feature type="transmembrane region" description="Helical" evidence="8">
    <location>
        <begin position="53"/>
        <end position="73"/>
    </location>
</feature>
<feature type="transmembrane region" description="Helical" evidence="8">
    <location>
        <begin position="387"/>
        <end position="405"/>
    </location>
</feature>
<keyword evidence="5 8" id="KW-0812">Transmembrane</keyword>
<evidence type="ECO:0000256" key="8">
    <source>
        <dbReference type="SAM" id="Phobius"/>
    </source>
</evidence>
<sequence>MSTTIMETPKVDKILKIGDLILLGIQHIAAMCAGAMAVPIILGNSLGLPQQEINQLVSASFMMSGLGTLIQTLGIKNFIGSRLPMIEGVSFAGVAALSAIGITYSTTDPMTGLQVMFGATLVSGLFCFLMAPIFGKLLKFFPPLVSGVVVTSMGLSLIPTAIKWAGGGIPGSPNFGSFQNIALALITLVIILGIQKVSKGFLGNIAILIGILAGTVISIVMGMADFSNASNVALVNINVPLRYGIKFDITAILSLFLVQLVIMTDATGNQLNLSNICGVDEKDSKRLVAGLRGHGLSSMLAGIFNTFPHSLFGQNVGIAAITGVESRFVGTAAGVILLLISFFPKLTTLFASIPSPVLGGAGIVMFGIVAANGIRRLGEVNYVGNKNLMIVAASIGMALIPIAVPEIFKHFPAWAKILFQSAVTLGCLTVLILNIIFNEHGKKSKK</sequence>
<evidence type="ECO:0000256" key="7">
    <source>
        <dbReference type="ARBA" id="ARBA00023136"/>
    </source>
</evidence>
<keyword evidence="3" id="KW-0813">Transport</keyword>
<gene>
    <name evidence="9" type="ORF">IAA47_06125</name>
</gene>
<evidence type="ECO:0000256" key="1">
    <source>
        <dbReference type="ARBA" id="ARBA00004651"/>
    </source>
</evidence>
<keyword evidence="4" id="KW-1003">Cell membrane</keyword>
<dbReference type="InterPro" id="IPR017588">
    <property type="entry name" value="UacT-like"/>
</dbReference>
<dbReference type="EMBL" id="JAHLFN010000058">
    <property type="protein sequence ID" value="MBU3842545.1"/>
    <property type="molecule type" value="Genomic_DNA"/>
</dbReference>
<dbReference type="Pfam" id="PF00860">
    <property type="entry name" value="Xan_ur_permease"/>
    <property type="match status" value="1"/>
</dbReference>
<dbReference type="PANTHER" id="PTHR42810:SF4">
    <property type="entry name" value="URIC ACID TRANSPORTER UACT"/>
    <property type="match status" value="1"/>
</dbReference>
<feature type="transmembrane region" description="Helical" evidence="8">
    <location>
        <begin position="141"/>
        <end position="162"/>
    </location>
</feature>
<feature type="transmembrane region" description="Helical" evidence="8">
    <location>
        <begin position="201"/>
        <end position="223"/>
    </location>
</feature>
<protein>
    <submittedName>
        <fullName evidence="9">Purine permease</fullName>
    </submittedName>
</protein>
<evidence type="ECO:0000313" key="9">
    <source>
        <dbReference type="EMBL" id="MBU3842545.1"/>
    </source>
</evidence>
<comment type="similarity">
    <text evidence="2">Belongs to the nucleobase:cation symporter-2 (NCS2) (TC 2.A.40) family.</text>
</comment>
<feature type="transmembrane region" description="Helical" evidence="8">
    <location>
        <begin position="85"/>
        <end position="104"/>
    </location>
</feature>
<comment type="caution">
    <text evidence="9">The sequence shown here is derived from an EMBL/GenBank/DDBJ whole genome shotgun (WGS) entry which is preliminary data.</text>
</comment>
<feature type="transmembrane region" description="Helical" evidence="8">
    <location>
        <begin position="20"/>
        <end position="41"/>
    </location>
</feature>
<dbReference type="PANTHER" id="PTHR42810">
    <property type="entry name" value="PURINE PERMEASE C1399.01C-RELATED"/>
    <property type="match status" value="1"/>
</dbReference>
<feature type="transmembrane region" description="Helical" evidence="8">
    <location>
        <begin position="328"/>
        <end position="351"/>
    </location>
</feature>
<dbReference type="Proteomes" id="UP000724657">
    <property type="component" value="Unassembled WGS sequence"/>
</dbReference>
<dbReference type="NCBIfam" id="NF037981">
    <property type="entry name" value="NCS2_1"/>
    <property type="match status" value="1"/>
</dbReference>
<evidence type="ECO:0000256" key="3">
    <source>
        <dbReference type="ARBA" id="ARBA00022448"/>
    </source>
</evidence>
<comment type="subcellular location">
    <subcellularLocation>
        <location evidence="1">Cell membrane</location>
        <topology evidence="1">Multi-pass membrane protein</topology>
    </subcellularLocation>
</comment>
<feature type="transmembrane region" description="Helical" evidence="8">
    <location>
        <begin position="174"/>
        <end position="194"/>
    </location>
</feature>
<evidence type="ECO:0000256" key="2">
    <source>
        <dbReference type="ARBA" id="ARBA00008821"/>
    </source>
</evidence>
<feature type="transmembrane region" description="Helical" evidence="8">
    <location>
        <begin position="116"/>
        <end position="134"/>
    </location>
</feature>
<evidence type="ECO:0000256" key="4">
    <source>
        <dbReference type="ARBA" id="ARBA00022475"/>
    </source>
</evidence>
<feature type="transmembrane region" description="Helical" evidence="8">
    <location>
        <begin position="417"/>
        <end position="437"/>
    </location>
</feature>
<dbReference type="GO" id="GO:0042907">
    <property type="term" value="F:xanthine transmembrane transporter activity"/>
    <property type="evidence" value="ECO:0007669"/>
    <property type="project" value="TreeGrafter"/>
</dbReference>
<evidence type="ECO:0000256" key="6">
    <source>
        <dbReference type="ARBA" id="ARBA00022989"/>
    </source>
</evidence>
<dbReference type="InterPro" id="IPR006042">
    <property type="entry name" value="Xan_ur_permease"/>
</dbReference>